<organism evidence="1 2">
    <name type="scientific">Mannheimia pernigra</name>
    <dbReference type="NCBI Taxonomy" id="111844"/>
    <lineage>
        <taxon>Bacteria</taxon>
        <taxon>Pseudomonadati</taxon>
        <taxon>Pseudomonadota</taxon>
        <taxon>Gammaproteobacteria</taxon>
        <taxon>Pasteurellales</taxon>
        <taxon>Pasteurellaceae</taxon>
        <taxon>Mannheimia</taxon>
    </lineage>
</organism>
<gene>
    <name evidence="1" type="ORF">HV560_07770</name>
</gene>
<reference evidence="1 2" key="1">
    <citation type="submission" date="2020-06" db="EMBL/GenBank/DDBJ databases">
        <title>Mannheimia pernigra sp. nov. isolated from bovine respiratory tract.</title>
        <authorList>
            <person name="Kuhnert P."/>
            <person name="Akarsu-Egger H."/>
        </authorList>
    </citation>
    <scope>NUCLEOTIDE SEQUENCE [LARGE SCALE GENOMIC DNA]</scope>
    <source>
        <strain evidence="1 2">17CN0883</strain>
    </source>
</reference>
<dbReference type="RefSeq" id="WP_176812584.1">
    <property type="nucleotide sequence ID" value="NZ_CP055305.1"/>
</dbReference>
<sequence length="364" mass="40185">MPVFIKQCYFSKINTKINKLEIISFSKSKNSIYSILAVAKSAVEPENSNNQTLADSSTPLNRAFFVRGTRTPKEHLETLRGSECLYELGMSVFGHTQILSMVACSGKGSPFAVFQSSQFLSPLHVTAQTLRSLAVAPQNLTLELSAMIYKFLLLGSKRLKITVHANNKAEALSRVQFASKPLLVARLRNPLVNNSQNPTACDTEQNNSLPNVGSCGHNDLTTTYDANRKRDTSGLFLPKIHQYHGLTTPKIYSELAVRATPRNKALSTNKGGYSYVAVEPLSHLSQSDKSFYSLTKTYDTMNKPTLFYKALIGTTSAIVSSPRFEGGAICVINKNNSTKALLNAGKRQPFFKQCQNHAFKKWTA</sequence>
<dbReference type="KEGG" id="mpeg:HV560_07770"/>
<dbReference type="EMBL" id="CP055305">
    <property type="protein sequence ID" value="QLB42718.1"/>
    <property type="molecule type" value="Genomic_DNA"/>
</dbReference>
<name>A0ABD7A9N1_9PAST</name>
<evidence type="ECO:0000313" key="2">
    <source>
        <dbReference type="Proteomes" id="UP000509784"/>
    </source>
</evidence>
<protein>
    <submittedName>
        <fullName evidence="1">Ash family protein</fullName>
    </submittedName>
</protein>
<accession>A0ABD7A9N1</accession>
<proteinExistence type="predicted"/>
<dbReference type="Proteomes" id="UP000509784">
    <property type="component" value="Chromosome"/>
</dbReference>
<dbReference type="AlphaFoldDB" id="A0ABD7A9N1"/>
<evidence type="ECO:0000313" key="1">
    <source>
        <dbReference type="EMBL" id="QLB42718.1"/>
    </source>
</evidence>